<dbReference type="AlphaFoldDB" id="A0A4Z2GLA7"/>
<name>A0A4Z2GLA7_9TELE</name>
<dbReference type="Proteomes" id="UP000314294">
    <property type="component" value="Unassembled WGS sequence"/>
</dbReference>
<proteinExistence type="predicted"/>
<comment type="caution">
    <text evidence="1">The sequence shown here is derived from an EMBL/GenBank/DDBJ whole genome shotgun (WGS) entry which is preliminary data.</text>
</comment>
<accession>A0A4Z2GLA7</accession>
<dbReference type="EMBL" id="SRLO01000497">
    <property type="protein sequence ID" value="TNN54045.1"/>
    <property type="molecule type" value="Genomic_DNA"/>
</dbReference>
<organism evidence="1 2">
    <name type="scientific">Liparis tanakae</name>
    <name type="common">Tanaka's snailfish</name>
    <dbReference type="NCBI Taxonomy" id="230148"/>
    <lineage>
        <taxon>Eukaryota</taxon>
        <taxon>Metazoa</taxon>
        <taxon>Chordata</taxon>
        <taxon>Craniata</taxon>
        <taxon>Vertebrata</taxon>
        <taxon>Euteleostomi</taxon>
        <taxon>Actinopterygii</taxon>
        <taxon>Neopterygii</taxon>
        <taxon>Teleostei</taxon>
        <taxon>Neoteleostei</taxon>
        <taxon>Acanthomorphata</taxon>
        <taxon>Eupercaria</taxon>
        <taxon>Perciformes</taxon>
        <taxon>Cottioidei</taxon>
        <taxon>Cottales</taxon>
        <taxon>Liparidae</taxon>
        <taxon>Liparis</taxon>
    </lineage>
</organism>
<protein>
    <submittedName>
        <fullName evidence="1">Uncharacterized protein</fullName>
    </submittedName>
</protein>
<evidence type="ECO:0000313" key="1">
    <source>
        <dbReference type="EMBL" id="TNN54045.1"/>
    </source>
</evidence>
<evidence type="ECO:0000313" key="2">
    <source>
        <dbReference type="Proteomes" id="UP000314294"/>
    </source>
</evidence>
<gene>
    <name evidence="1" type="ORF">EYF80_035736</name>
</gene>
<sequence>MASINRADFKLLEDGRDLVASEHWLQGVRRQCPVMRASSLQWNLPLLKSQPCQISRLSSLIHVGVALPVWKETRESGGGIRDVTWS</sequence>
<keyword evidence="2" id="KW-1185">Reference proteome</keyword>
<reference evidence="1 2" key="1">
    <citation type="submission" date="2019-03" db="EMBL/GenBank/DDBJ databases">
        <title>First draft genome of Liparis tanakae, snailfish: a comprehensive survey of snailfish specific genes.</title>
        <authorList>
            <person name="Kim W."/>
            <person name="Song I."/>
            <person name="Jeong J.-H."/>
            <person name="Kim D."/>
            <person name="Kim S."/>
            <person name="Ryu S."/>
            <person name="Song J.Y."/>
            <person name="Lee S.K."/>
        </authorList>
    </citation>
    <scope>NUCLEOTIDE SEQUENCE [LARGE SCALE GENOMIC DNA]</scope>
    <source>
        <tissue evidence="1">Muscle</tissue>
    </source>
</reference>